<protein>
    <submittedName>
        <fullName evidence="1">Uncharacterized protein</fullName>
    </submittedName>
</protein>
<name>A0ABD1QFL3_9LAMI</name>
<keyword evidence="2" id="KW-1185">Reference proteome</keyword>
<evidence type="ECO:0000313" key="2">
    <source>
        <dbReference type="Proteomes" id="UP001604336"/>
    </source>
</evidence>
<gene>
    <name evidence="1" type="ORF">Adt_35745</name>
</gene>
<dbReference type="EMBL" id="JBFOLK010000011">
    <property type="protein sequence ID" value="KAL2475009.1"/>
    <property type="molecule type" value="Genomic_DNA"/>
</dbReference>
<reference evidence="2" key="1">
    <citation type="submission" date="2024-07" db="EMBL/GenBank/DDBJ databases">
        <title>Two chromosome-level genome assemblies of Korean endemic species Abeliophyllum distichum and Forsythia ovata (Oleaceae).</title>
        <authorList>
            <person name="Jang H."/>
        </authorList>
    </citation>
    <scope>NUCLEOTIDE SEQUENCE [LARGE SCALE GENOMIC DNA]</scope>
</reference>
<proteinExistence type="predicted"/>
<dbReference type="AlphaFoldDB" id="A0ABD1QFL3"/>
<evidence type="ECO:0000313" key="1">
    <source>
        <dbReference type="EMBL" id="KAL2475009.1"/>
    </source>
</evidence>
<comment type="caution">
    <text evidence="1">The sequence shown here is derived from an EMBL/GenBank/DDBJ whole genome shotgun (WGS) entry which is preliminary data.</text>
</comment>
<dbReference type="Proteomes" id="UP001604336">
    <property type="component" value="Unassembled WGS sequence"/>
</dbReference>
<accession>A0ABD1QFL3</accession>
<organism evidence="1 2">
    <name type="scientific">Abeliophyllum distichum</name>
    <dbReference type="NCBI Taxonomy" id="126358"/>
    <lineage>
        <taxon>Eukaryota</taxon>
        <taxon>Viridiplantae</taxon>
        <taxon>Streptophyta</taxon>
        <taxon>Embryophyta</taxon>
        <taxon>Tracheophyta</taxon>
        <taxon>Spermatophyta</taxon>
        <taxon>Magnoliopsida</taxon>
        <taxon>eudicotyledons</taxon>
        <taxon>Gunneridae</taxon>
        <taxon>Pentapetalae</taxon>
        <taxon>asterids</taxon>
        <taxon>lamiids</taxon>
        <taxon>Lamiales</taxon>
        <taxon>Oleaceae</taxon>
        <taxon>Forsythieae</taxon>
        <taxon>Abeliophyllum</taxon>
    </lineage>
</organism>
<sequence>MSLEKTDEDWDFNWMGTPECHVVITELDDETEVQHDKGDKRSNVERDVNIATGDEHVEPEVDQTNVITEVQDDHVSPGQYHENIDFNWDEPIFNKSDEGDYNADELLVDQSYHIEFN</sequence>